<dbReference type="PIRSF" id="PIRSF000545">
    <property type="entry name" value="Pantothenate_kin"/>
    <property type="match status" value="1"/>
</dbReference>
<evidence type="ECO:0000256" key="3">
    <source>
        <dbReference type="ARBA" id="ARBA00005225"/>
    </source>
</evidence>
<reference evidence="17 18" key="1">
    <citation type="submission" date="2020-04" db="EMBL/GenBank/DDBJ databases">
        <title>Chitinophaga sp. G-6-1-13 sp. nov., isolated from soil.</title>
        <authorList>
            <person name="Dahal R.H."/>
            <person name="Chaudhary D.K."/>
        </authorList>
    </citation>
    <scope>NUCLEOTIDE SEQUENCE [LARGE SCALE GENOMIC DNA]</scope>
    <source>
        <strain evidence="17 18">G-6-1-13</strain>
    </source>
</reference>
<feature type="binding site" evidence="14">
    <location>
        <begin position="97"/>
        <end position="104"/>
    </location>
    <ligand>
        <name>ATP</name>
        <dbReference type="ChEBI" id="CHEBI:30616"/>
    </ligand>
</feature>
<evidence type="ECO:0000313" key="18">
    <source>
        <dbReference type="Proteomes" id="UP000583266"/>
    </source>
</evidence>
<keyword evidence="11 14" id="KW-0067">ATP-binding</keyword>
<dbReference type="GO" id="GO:0004594">
    <property type="term" value="F:pantothenate kinase activity"/>
    <property type="evidence" value="ECO:0007669"/>
    <property type="project" value="UniProtKB-UniRule"/>
</dbReference>
<comment type="pathway">
    <text evidence="3 14 15">Cofactor biosynthesis; coenzyme A biosynthesis; CoA from (R)-pantothenate: step 1/5.</text>
</comment>
<evidence type="ECO:0000256" key="1">
    <source>
        <dbReference type="ARBA" id="ARBA00001206"/>
    </source>
</evidence>
<evidence type="ECO:0000256" key="8">
    <source>
        <dbReference type="ARBA" id="ARBA00022679"/>
    </source>
</evidence>
<dbReference type="Proteomes" id="UP000583266">
    <property type="component" value="Unassembled WGS sequence"/>
</dbReference>
<comment type="caution">
    <text evidence="17">The sequence shown here is derived from an EMBL/GenBank/DDBJ whole genome shotgun (WGS) entry which is preliminary data.</text>
</comment>
<proteinExistence type="inferred from homology"/>
<comment type="similarity">
    <text evidence="4 14 15">Belongs to the prokaryotic pantothenate kinase family.</text>
</comment>
<name>A0A848GL74_9BACT</name>
<evidence type="ECO:0000256" key="6">
    <source>
        <dbReference type="ARBA" id="ARBA00015080"/>
    </source>
</evidence>
<feature type="domain" description="Phosphoribulokinase/uridine kinase" evidence="16">
    <location>
        <begin position="92"/>
        <end position="238"/>
    </location>
</feature>
<protein>
    <recommendedName>
        <fullName evidence="6 14">Pantothenate kinase</fullName>
        <ecNumber evidence="5 14">2.7.1.33</ecNumber>
    </recommendedName>
    <alternativeName>
        <fullName evidence="13 14">Pantothenic acid kinase</fullName>
    </alternativeName>
</protein>
<keyword evidence="18" id="KW-1185">Reference proteome</keyword>
<keyword evidence="7 14" id="KW-0963">Cytoplasm</keyword>
<evidence type="ECO:0000256" key="15">
    <source>
        <dbReference type="RuleBase" id="RU003530"/>
    </source>
</evidence>
<keyword evidence="10 14" id="KW-0418">Kinase</keyword>
<keyword evidence="8 14" id="KW-0808">Transferase</keyword>
<keyword evidence="12 14" id="KW-0173">Coenzyme A biosynthesis</keyword>
<dbReference type="InterPro" id="IPR004566">
    <property type="entry name" value="PanK"/>
</dbReference>
<comment type="catalytic activity">
    <reaction evidence="1 14 15">
        <text>(R)-pantothenate + ATP = (R)-4'-phosphopantothenate + ADP + H(+)</text>
        <dbReference type="Rhea" id="RHEA:16373"/>
        <dbReference type="ChEBI" id="CHEBI:10986"/>
        <dbReference type="ChEBI" id="CHEBI:15378"/>
        <dbReference type="ChEBI" id="CHEBI:29032"/>
        <dbReference type="ChEBI" id="CHEBI:30616"/>
        <dbReference type="ChEBI" id="CHEBI:456216"/>
        <dbReference type="EC" id="2.7.1.33"/>
    </reaction>
</comment>
<keyword evidence="9 14" id="KW-0547">Nucleotide-binding</keyword>
<dbReference type="EC" id="2.7.1.33" evidence="5 14"/>
<gene>
    <name evidence="14" type="primary">coaA</name>
    <name evidence="17" type="ORF">HHL17_11160</name>
</gene>
<evidence type="ECO:0000313" key="17">
    <source>
        <dbReference type="EMBL" id="NML37752.1"/>
    </source>
</evidence>
<evidence type="ECO:0000256" key="5">
    <source>
        <dbReference type="ARBA" id="ARBA00012102"/>
    </source>
</evidence>
<sequence>MTTSLKRERYTPYITFSREEWAETSGDALLQLQDYYDLEQLHGMNEPLTQDEIAQIYLPLAHLLNLYVKSSQALHKATTSFLGSQTMKVPYIIGIAGSVAVGKSTTARVLQRLLQAWPDHPRVDLVTTDGFLYPNKTLDANNIMNRKGFPESYDIKRLIHFLADVKSGKERVAAPLYSHLEYDVLPGQLQWIEQPDIVIVEGVNVLQVRPRQQQKDKDPAIFVSDFFDFSIYVDAAEKDIRKWYISRFESLRATAFQNPESFFHRYAHLSDAATVELATQIWEDINKPNLEQNIAPTRYRASLILEKGHHHFVQSVKLRKT</sequence>
<accession>A0A848GL74</accession>
<evidence type="ECO:0000256" key="11">
    <source>
        <dbReference type="ARBA" id="ARBA00022840"/>
    </source>
</evidence>
<dbReference type="RefSeq" id="WP_169224794.1">
    <property type="nucleotide sequence ID" value="NZ_JABBGC010000001.1"/>
</dbReference>
<evidence type="ECO:0000256" key="14">
    <source>
        <dbReference type="HAMAP-Rule" id="MF_00215"/>
    </source>
</evidence>
<dbReference type="GO" id="GO:0015937">
    <property type="term" value="P:coenzyme A biosynthetic process"/>
    <property type="evidence" value="ECO:0007669"/>
    <property type="project" value="UniProtKB-UniRule"/>
</dbReference>
<dbReference type="UniPathway" id="UPA00241">
    <property type="reaction ID" value="UER00352"/>
</dbReference>
<evidence type="ECO:0000256" key="13">
    <source>
        <dbReference type="ARBA" id="ARBA00032866"/>
    </source>
</evidence>
<dbReference type="AlphaFoldDB" id="A0A848GL74"/>
<dbReference type="InterPro" id="IPR027417">
    <property type="entry name" value="P-loop_NTPase"/>
</dbReference>
<evidence type="ECO:0000256" key="7">
    <source>
        <dbReference type="ARBA" id="ARBA00022490"/>
    </source>
</evidence>
<dbReference type="SUPFAM" id="SSF52540">
    <property type="entry name" value="P-loop containing nucleoside triphosphate hydrolases"/>
    <property type="match status" value="1"/>
</dbReference>
<dbReference type="InterPro" id="IPR006083">
    <property type="entry name" value="PRK/URK"/>
</dbReference>
<evidence type="ECO:0000256" key="2">
    <source>
        <dbReference type="ARBA" id="ARBA00004496"/>
    </source>
</evidence>
<evidence type="ECO:0000256" key="9">
    <source>
        <dbReference type="ARBA" id="ARBA00022741"/>
    </source>
</evidence>
<dbReference type="PANTHER" id="PTHR10285">
    <property type="entry name" value="URIDINE KINASE"/>
    <property type="match status" value="1"/>
</dbReference>
<dbReference type="Pfam" id="PF00485">
    <property type="entry name" value="PRK"/>
    <property type="match status" value="1"/>
</dbReference>
<evidence type="ECO:0000259" key="16">
    <source>
        <dbReference type="Pfam" id="PF00485"/>
    </source>
</evidence>
<dbReference type="Gene3D" id="3.40.50.300">
    <property type="entry name" value="P-loop containing nucleotide triphosphate hydrolases"/>
    <property type="match status" value="1"/>
</dbReference>
<dbReference type="HAMAP" id="MF_00215">
    <property type="entry name" value="Pantothen_kinase_1"/>
    <property type="match status" value="1"/>
</dbReference>
<dbReference type="NCBIfam" id="TIGR00554">
    <property type="entry name" value="panK_bact"/>
    <property type="match status" value="1"/>
</dbReference>
<comment type="subcellular location">
    <subcellularLocation>
        <location evidence="2 14 15">Cytoplasm</location>
    </subcellularLocation>
</comment>
<dbReference type="GO" id="GO:0005524">
    <property type="term" value="F:ATP binding"/>
    <property type="evidence" value="ECO:0007669"/>
    <property type="project" value="UniProtKB-UniRule"/>
</dbReference>
<dbReference type="CDD" id="cd02025">
    <property type="entry name" value="PanK"/>
    <property type="match status" value="1"/>
</dbReference>
<evidence type="ECO:0000256" key="12">
    <source>
        <dbReference type="ARBA" id="ARBA00022993"/>
    </source>
</evidence>
<evidence type="ECO:0000256" key="10">
    <source>
        <dbReference type="ARBA" id="ARBA00022777"/>
    </source>
</evidence>
<dbReference type="EMBL" id="JABBGC010000001">
    <property type="protein sequence ID" value="NML37752.1"/>
    <property type="molecule type" value="Genomic_DNA"/>
</dbReference>
<dbReference type="GO" id="GO:0005737">
    <property type="term" value="C:cytoplasm"/>
    <property type="evidence" value="ECO:0007669"/>
    <property type="project" value="UniProtKB-SubCell"/>
</dbReference>
<evidence type="ECO:0000256" key="4">
    <source>
        <dbReference type="ARBA" id="ARBA00006087"/>
    </source>
</evidence>
<organism evidence="17 18">
    <name type="scientific">Chitinophaga fulva</name>
    <dbReference type="NCBI Taxonomy" id="2728842"/>
    <lineage>
        <taxon>Bacteria</taxon>
        <taxon>Pseudomonadati</taxon>
        <taxon>Bacteroidota</taxon>
        <taxon>Chitinophagia</taxon>
        <taxon>Chitinophagales</taxon>
        <taxon>Chitinophagaceae</taxon>
        <taxon>Chitinophaga</taxon>
    </lineage>
</organism>